<keyword evidence="3" id="KW-0430">Lectin</keyword>
<feature type="compositionally biased region" description="Gly residues" evidence="1">
    <location>
        <begin position="134"/>
        <end position="147"/>
    </location>
</feature>
<protein>
    <submittedName>
        <fullName evidence="3">Ricin-type beta-trefoil lectin protein</fullName>
    </submittedName>
</protein>
<dbReference type="PROSITE" id="PS50231">
    <property type="entry name" value="RICIN_B_LECTIN"/>
    <property type="match status" value="1"/>
</dbReference>
<comment type="caution">
    <text evidence="3">The sequence shown here is derived from an EMBL/GenBank/DDBJ whole genome shotgun (WGS) entry which is preliminary data.</text>
</comment>
<dbReference type="Proteomes" id="UP000319825">
    <property type="component" value="Unassembled WGS sequence"/>
</dbReference>
<evidence type="ECO:0000259" key="2">
    <source>
        <dbReference type="SMART" id="SM00458"/>
    </source>
</evidence>
<sequence>MTPDSTVKALGKCLDVSGGGSADGTKIQLWTCNGTGAQNWSAQPDGTVRNPQSGKCLDVSANNSTDGTPVHLWTCTAAPTSAGLCPNLSRSFPAPSPLPPRRLPAILHFSPRPNPHNGHIKGRNCKIAGEGEGRGGGGEGAGEGRGG</sequence>
<dbReference type="AlphaFoldDB" id="A0A562I4L8"/>
<evidence type="ECO:0000313" key="4">
    <source>
        <dbReference type="Proteomes" id="UP000319825"/>
    </source>
</evidence>
<dbReference type="PANTHER" id="PTHR40469">
    <property type="entry name" value="SECRETED GLYCOSYL HYDROLASE"/>
    <property type="match status" value="1"/>
</dbReference>
<dbReference type="SUPFAM" id="SSF50370">
    <property type="entry name" value="Ricin B-like lectins"/>
    <property type="match status" value="1"/>
</dbReference>
<gene>
    <name evidence="3" type="ORF">JD77_00904</name>
</gene>
<dbReference type="PANTHER" id="PTHR40469:SF2">
    <property type="entry name" value="GALACTOSE-BINDING DOMAIN-LIKE SUPERFAMILY PROTEIN"/>
    <property type="match status" value="1"/>
</dbReference>
<proteinExistence type="predicted"/>
<feature type="domain" description="Ricin B lectin" evidence="2">
    <location>
        <begin position="3"/>
        <end position="120"/>
    </location>
</feature>
<dbReference type="SMART" id="SM00458">
    <property type="entry name" value="RICIN"/>
    <property type="match status" value="1"/>
</dbReference>
<name>A0A562I4L8_MICOL</name>
<keyword evidence="4" id="KW-1185">Reference proteome</keyword>
<dbReference type="Gene3D" id="2.80.10.50">
    <property type="match status" value="1"/>
</dbReference>
<dbReference type="InterPro" id="IPR000772">
    <property type="entry name" value="Ricin_B_lectin"/>
</dbReference>
<dbReference type="EMBL" id="VLKE01000001">
    <property type="protein sequence ID" value="TWH65961.1"/>
    <property type="molecule type" value="Genomic_DNA"/>
</dbReference>
<dbReference type="GO" id="GO:0030246">
    <property type="term" value="F:carbohydrate binding"/>
    <property type="evidence" value="ECO:0007669"/>
    <property type="project" value="UniProtKB-KW"/>
</dbReference>
<reference evidence="3 4" key="1">
    <citation type="submission" date="2019-07" db="EMBL/GenBank/DDBJ databases">
        <title>R&amp;d 2014.</title>
        <authorList>
            <person name="Klenk H.-P."/>
        </authorList>
    </citation>
    <scope>NUCLEOTIDE SEQUENCE [LARGE SCALE GENOMIC DNA]</scope>
    <source>
        <strain evidence="3 4">DSM 43868</strain>
    </source>
</reference>
<accession>A0A562I4L8</accession>
<evidence type="ECO:0000313" key="3">
    <source>
        <dbReference type="EMBL" id="TWH65961.1"/>
    </source>
</evidence>
<evidence type="ECO:0000256" key="1">
    <source>
        <dbReference type="SAM" id="MobiDB-lite"/>
    </source>
</evidence>
<dbReference type="Pfam" id="PF00652">
    <property type="entry name" value="Ricin_B_lectin"/>
    <property type="match status" value="1"/>
</dbReference>
<organism evidence="3 4">
    <name type="scientific">Micromonospora olivasterospora</name>
    <dbReference type="NCBI Taxonomy" id="1880"/>
    <lineage>
        <taxon>Bacteria</taxon>
        <taxon>Bacillati</taxon>
        <taxon>Actinomycetota</taxon>
        <taxon>Actinomycetes</taxon>
        <taxon>Micromonosporales</taxon>
        <taxon>Micromonosporaceae</taxon>
        <taxon>Micromonospora</taxon>
    </lineage>
</organism>
<feature type="region of interest" description="Disordered" evidence="1">
    <location>
        <begin position="125"/>
        <end position="147"/>
    </location>
</feature>
<dbReference type="InterPro" id="IPR035992">
    <property type="entry name" value="Ricin_B-like_lectins"/>
</dbReference>